<feature type="region of interest" description="Disordered" evidence="3">
    <location>
        <begin position="1"/>
        <end position="40"/>
    </location>
</feature>
<dbReference type="GO" id="GO:0017057">
    <property type="term" value="F:6-phosphogluconolactonase activity"/>
    <property type="evidence" value="ECO:0007669"/>
    <property type="project" value="TreeGrafter"/>
</dbReference>
<evidence type="ECO:0000313" key="5">
    <source>
        <dbReference type="Proteomes" id="UP000268004"/>
    </source>
</evidence>
<dbReference type="InterPro" id="IPR019405">
    <property type="entry name" value="Lactonase_7-beta_prop"/>
</dbReference>
<protein>
    <submittedName>
        <fullName evidence="4">Putative lactonase protein</fullName>
    </submittedName>
</protein>
<evidence type="ECO:0000256" key="3">
    <source>
        <dbReference type="SAM" id="MobiDB-lite"/>
    </source>
</evidence>
<accession>A0A3M4YUW9</accession>
<dbReference type="AlphaFoldDB" id="A0A3M4YUW9"/>
<proteinExistence type="inferred from homology"/>
<dbReference type="GO" id="GO:0005829">
    <property type="term" value="C:cytosol"/>
    <property type="evidence" value="ECO:0007669"/>
    <property type="project" value="TreeGrafter"/>
</dbReference>
<dbReference type="Pfam" id="PF10282">
    <property type="entry name" value="Lactonase"/>
    <property type="match status" value="1"/>
</dbReference>
<name>A0A3M4YUW9_9PSED</name>
<dbReference type="InterPro" id="IPR011045">
    <property type="entry name" value="N2O_reductase_N"/>
</dbReference>
<keyword evidence="2" id="KW-0119">Carbohydrate metabolism</keyword>
<evidence type="ECO:0000256" key="1">
    <source>
        <dbReference type="ARBA" id="ARBA00005564"/>
    </source>
</evidence>
<evidence type="ECO:0000313" key="4">
    <source>
        <dbReference type="EMBL" id="RMR92451.1"/>
    </source>
</evidence>
<dbReference type="SUPFAM" id="SSF50974">
    <property type="entry name" value="Nitrous oxide reductase, N-terminal domain"/>
    <property type="match status" value="1"/>
</dbReference>
<keyword evidence="2" id="KW-0313">Glucose metabolism</keyword>
<dbReference type="PANTHER" id="PTHR30344:SF1">
    <property type="entry name" value="6-PHOSPHOGLUCONOLACTONASE"/>
    <property type="match status" value="1"/>
</dbReference>
<dbReference type="EMBL" id="RBSD01000021">
    <property type="protein sequence ID" value="RMR92451.1"/>
    <property type="molecule type" value="Genomic_DNA"/>
</dbReference>
<gene>
    <name evidence="4" type="ORF">ALP78_102125</name>
</gene>
<dbReference type="InterPro" id="IPR015943">
    <property type="entry name" value="WD40/YVTN_repeat-like_dom_sf"/>
</dbReference>
<comment type="caution">
    <text evidence="4">The sequence shown here is derived from an EMBL/GenBank/DDBJ whole genome shotgun (WGS) entry which is preliminary data.</text>
</comment>
<dbReference type="Gene3D" id="2.130.10.10">
    <property type="entry name" value="YVTN repeat-like/Quinoprotein amine dehydrogenase"/>
    <property type="match status" value="1"/>
</dbReference>
<evidence type="ECO:0000256" key="2">
    <source>
        <dbReference type="ARBA" id="ARBA00022526"/>
    </source>
</evidence>
<dbReference type="Proteomes" id="UP000268004">
    <property type="component" value="Unassembled WGS sequence"/>
</dbReference>
<reference evidence="4 5" key="1">
    <citation type="submission" date="2018-08" db="EMBL/GenBank/DDBJ databases">
        <title>Recombination of ecologically and evolutionarily significant loci maintains genetic cohesion in the Pseudomonas syringae species complex.</title>
        <authorList>
            <person name="Dillon M."/>
            <person name="Thakur S."/>
            <person name="Almeida R.N.D."/>
            <person name="Weir B.S."/>
            <person name="Guttman D.S."/>
        </authorList>
    </citation>
    <scope>NUCLEOTIDE SEQUENCE [LARGE SCALE GENOMIC DNA]</scope>
    <source>
        <strain evidence="4 5">ICMP 4996</strain>
    </source>
</reference>
<comment type="similarity">
    <text evidence="1">Belongs to the cycloisomerase 2 family.</text>
</comment>
<dbReference type="PANTHER" id="PTHR30344">
    <property type="entry name" value="6-PHOSPHOGLUCONOLACTONASE-RELATED"/>
    <property type="match status" value="1"/>
</dbReference>
<dbReference type="InterPro" id="IPR050282">
    <property type="entry name" value="Cycloisomerase_2"/>
</dbReference>
<feature type="compositionally biased region" description="Polar residues" evidence="3">
    <location>
        <begin position="1"/>
        <end position="14"/>
    </location>
</feature>
<organism evidence="4 5">
    <name type="scientific">Pseudomonas coronafaciens pv. striafaciens</name>
    <dbReference type="NCBI Taxonomy" id="235276"/>
    <lineage>
        <taxon>Bacteria</taxon>
        <taxon>Pseudomonadati</taxon>
        <taxon>Pseudomonadota</taxon>
        <taxon>Gammaproteobacteria</taxon>
        <taxon>Pseudomonadales</taxon>
        <taxon>Pseudomonadaceae</taxon>
        <taxon>Pseudomonas</taxon>
        <taxon>Pseudomonas coronafaciens</taxon>
    </lineage>
</organism>
<feature type="compositionally biased region" description="Basic and acidic residues" evidence="3">
    <location>
        <begin position="29"/>
        <end position="40"/>
    </location>
</feature>
<dbReference type="GO" id="GO:0006006">
    <property type="term" value="P:glucose metabolic process"/>
    <property type="evidence" value="ECO:0007669"/>
    <property type="project" value="UniProtKB-KW"/>
</dbReference>
<sequence length="149" mass="16226">MNQKNGALKQTSQADGIPKRLNLAPGQARDARNNDLKDDPTPRIWAADIRIAPNGKWLFISERTSSSVSVFKVEPTNGKVAFVENYPVQEKQPRNIAVSPNGRWLLVSGEQSDKVGSYAIGEKGALQRVGDAPSGKGALWIEMLSQPSE</sequence>